<reference evidence="1 2" key="1">
    <citation type="journal article" date="2020" name="Nat. Commun.">
        <title>Genome of Tripterygium wilfordii and identification of cytochrome P450 involved in triptolide biosynthesis.</title>
        <authorList>
            <person name="Tu L."/>
            <person name="Su P."/>
            <person name="Zhang Z."/>
            <person name="Gao L."/>
            <person name="Wang J."/>
            <person name="Hu T."/>
            <person name="Zhou J."/>
            <person name="Zhang Y."/>
            <person name="Zhao Y."/>
            <person name="Liu Y."/>
            <person name="Song Y."/>
            <person name="Tong Y."/>
            <person name="Lu Y."/>
            <person name="Yang J."/>
            <person name="Xu C."/>
            <person name="Jia M."/>
            <person name="Peters R.J."/>
            <person name="Huang L."/>
            <person name="Gao W."/>
        </authorList>
    </citation>
    <scope>NUCLEOTIDE SEQUENCE [LARGE SCALE GENOMIC DNA]</scope>
    <source>
        <strain evidence="2">cv. XIE 37</strain>
        <tissue evidence="1">Leaf</tissue>
    </source>
</reference>
<comment type="caution">
    <text evidence="1">The sequence shown here is derived from an EMBL/GenBank/DDBJ whole genome shotgun (WGS) entry which is preliminary data.</text>
</comment>
<organism evidence="1 2">
    <name type="scientific">Tripterygium wilfordii</name>
    <name type="common">Thunder God vine</name>
    <dbReference type="NCBI Taxonomy" id="458696"/>
    <lineage>
        <taxon>Eukaryota</taxon>
        <taxon>Viridiplantae</taxon>
        <taxon>Streptophyta</taxon>
        <taxon>Embryophyta</taxon>
        <taxon>Tracheophyta</taxon>
        <taxon>Spermatophyta</taxon>
        <taxon>Magnoliopsida</taxon>
        <taxon>eudicotyledons</taxon>
        <taxon>Gunneridae</taxon>
        <taxon>Pentapetalae</taxon>
        <taxon>rosids</taxon>
        <taxon>fabids</taxon>
        <taxon>Celastrales</taxon>
        <taxon>Celastraceae</taxon>
        <taxon>Tripterygium</taxon>
    </lineage>
</organism>
<dbReference type="AlphaFoldDB" id="A0A7J7DK54"/>
<dbReference type="EMBL" id="JAAARO010000006">
    <property type="protein sequence ID" value="KAF5746624.1"/>
    <property type="molecule type" value="Genomic_DNA"/>
</dbReference>
<dbReference type="Proteomes" id="UP000593562">
    <property type="component" value="Unassembled WGS sequence"/>
</dbReference>
<name>A0A7J7DK54_TRIWF</name>
<dbReference type="InParanoid" id="A0A7J7DK54"/>
<sequence length="67" mass="7799">MAISNNKNGLSKKLKWRSRRGRRGLCRRGMAMRMKVKKLQKLIPGGHGLEANRLLLRTADYIMHLRI</sequence>
<proteinExistence type="predicted"/>
<accession>A0A7J7DK54</accession>
<keyword evidence="2" id="KW-1185">Reference proteome</keyword>
<evidence type="ECO:0000313" key="2">
    <source>
        <dbReference type="Proteomes" id="UP000593562"/>
    </source>
</evidence>
<evidence type="ECO:0000313" key="1">
    <source>
        <dbReference type="EMBL" id="KAF5746624.1"/>
    </source>
</evidence>
<gene>
    <name evidence="1" type="ORF">HS088_TW06G00795</name>
</gene>
<protein>
    <submittedName>
        <fullName evidence="1">Uncharacterized protein</fullName>
    </submittedName>
</protein>